<comment type="caution">
    <text evidence="1">The sequence shown here is derived from an EMBL/GenBank/DDBJ whole genome shotgun (WGS) entry which is preliminary data.</text>
</comment>
<evidence type="ECO:0000313" key="1">
    <source>
        <dbReference type="EMBL" id="KKL77245.1"/>
    </source>
</evidence>
<protein>
    <submittedName>
        <fullName evidence="1">Uncharacterized protein</fullName>
    </submittedName>
</protein>
<proteinExistence type="predicted"/>
<dbReference type="AlphaFoldDB" id="A0A0F9H6K8"/>
<dbReference type="EMBL" id="LAZR01023810">
    <property type="protein sequence ID" value="KKL77245.1"/>
    <property type="molecule type" value="Genomic_DNA"/>
</dbReference>
<feature type="non-terminal residue" evidence="1">
    <location>
        <position position="37"/>
    </location>
</feature>
<reference evidence="1" key="1">
    <citation type="journal article" date="2015" name="Nature">
        <title>Complex archaea that bridge the gap between prokaryotes and eukaryotes.</title>
        <authorList>
            <person name="Spang A."/>
            <person name="Saw J.H."/>
            <person name="Jorgensen S.L."/>
            <person name="Zaremba-Niedzwiedzka K."/>
            <person name="Martijn J."/>
            <person name="Lind A.E."/>
            <person name="van Eijk R."/>
            <person name="Schleper C."/>
            <person name="Guy L."/>
            <person name="Ettema T.J."/>
        </authorList>
    </citation>
    <scope>NUCLEOTIDE SEQUENCE</scope>
</reference>
<accession>A0A0F9H6K8</accession>
<name>A0A0F9H6K8_9ZZZZ</name>
<gene>
    <name evidence="1" type="ORF">LCGC14_2036870</name>
</gene>
<sequence>MFDDDICSATDMRNLEAVCKNNKLVRCDRCDHADPNA</sequence>
<organism evidence="1">
    <name type="scientific">marine sediment metagenome</name>
    <dbReference type="NCBI Taxonomy" id="412755"/>
    <lineage>
        <taxon>unclassified sequences</taxon>
        <taxon>metagenomes</taxon>
        <taxon>ecological metagenomes</taxon>
    </lineage>
</organism>